<evidence type="ECO:0000256" key="1">
    <source>
        <dbReference type="SAM" id="Phobius"/>
    </source>
</evidence>
<dbReference type="AlphaFoldDB" id="A0A4R2HRZ2"/>
<accession>A0A4R2HRZ2</accession>
<evidence type="ECO:0000313" key="3">
    <source>
        <dbReference type="Proteomes" id="UP000294508"/>
    </source>
</evidence>
<comment type="caution">
    <text evidence="2">The sequence shown here is derived from an EMBL/GenBank/DDBJ whole genome shotgun (WGS) entry which is preliminary data.</text>
</comment>
<feature type="transmembrane region" description="Helical" evidence="1">
    <location>
        <begin position="42"/>
        <end position="62"/>
    </location>
</feature>
<gene>
    <name evidence="2" type="ORF">EV652_102128</name>
</gene>
<feature type="transmembrane region" description="Helical" evidence="1">
    <location>
        <begin position="12"/>
        <end position="36"/>
    </location>
</feature>
<organism evidence="2 3">
    <name type="scientific">Kribbella steppae</name>
    <dbReference type="NCBI Taxonomy" id="2512223"/>
    <lineage>
        <taxon>Bacteria</taxon>
        <taxon>Bacillati</taxon>
        <taxon>Actinomycetota</taxon>
        <taxon>Actinomycetes</taxon>
        <taxon>Propionibacteriales</taxon>
        <taxon>Kribbellaceae</taxon>
        <taxon>Kribbella</taxon>
    </lineage>
</organism>
<dbReference type="Pfam" id="PF19870">
    <property type="entry name" value="DUF6343"/>
    <property type="match status" value="1"/>
</dbReference>
<name>A0A4R2HRZ2_9ACTN</name>
<dbReference type="EMBL" id="SLWN01000002">
    <property type="protein sequence ID" value="TCO34063.1"/>
    <property type="molecule type" value="Genomic_DNA"/>
</dbReference>
<dbReference type="InterPro" id="IPR045924">
    <property type="entry name" value="DUF6343"/>
</dbReference>
<keyword evidence="1" id="KW-0812">Transmembrane</keyword>
<reference evidence="2 3" key="1">
    <citation type="journal article" date="2015" name="Stand. Genomic Sci.">
        <title>Genomic Encyclopedia of Bacterial and Archaeal Type Strains, Phase III: the genomes of soil and plant-associated and newly described type strains.</title>
        <authorList>
            <person name="Whitman W.B."/>
            <person name="Woyke T."/>
            <person name="Klenk H.P."/>
            <person name="Zhou Y."/>
            <person name="Lilburn T.G."/>
            <person name="Beck B.J."/>
            <person name="De Vos P."/>
            <person name="Vandamme P."/>
            <person name="Eisen J.A."/>
            <person name="Garrity G."/>
            <person name="Hugenholtz P."/>
            <person name="Kyrpides N.C."/>
        </authorList>
    </citation>
    <scope>NUCLEOTIDE SEQUENCE [LARGE SCALE GENOMIC DNA]</scope>
    <source>
        <strain evidence="2 3">VKM Ac-2572</strain>
    </source>
</reference>
<dbReference type="OrthoDB" id="3576268at2"/>
<keyword evidence="1" id="KW-1133">Transmembrane helix</keyword>
<keyword evidence="1" id="KW-0472">Membrane</keyword>
<dbReference type="Proteomes" id="UP000294508">
    <property type="component" value="Unassembled WGS sequence"/>
</dbReference>
<evidence type="ECO:0008006" key="4">
    <source>
        <dbReference type="Google" id="ProtNLM"/>
    </source>
</evidence>
<evidence type="ECO:0000313" key="2">
    <source>
        <dbReference type="EMBL" id="TCO34063.1"/>
    </source>
</evidence>
<sequence length="72" mass="7842">MAYEPPPPRSALTLRLVLACFGVAMWVTAAVLFLVYDVPAGWVIACGVLAVVALVDLVIVAWRKHREHVGDK</sequence>
<dbReference type="RefSeq" id="WP_132207885.1">
    <property type="nucleotide sequence ID" value="NZ_SLWN01000002.1"/>
</dbReference>
<protein>
    <recommendedName>
        <fullName evidence="4">DUF2530 domain-containing protein</fullName>
    </recommendedName>
</protein>
<proteinExistence type="predicted"/>
<keyword evidence="3" id="KW-1185">Reference proteome</keyword>